<organism evidence="1 2">
    <name type="scientific">Colletotrichum gloeosporioides (strain Cg-14)</name>
    <name type="common">Anthracnose fungus</name>
    <name type="synonym">Glomerella cingulata</name>
    <dbReference type="NCBI Taxonomy" id="1237896"/>
    <lineage>
        <taxon>Eukaryota</taxon>
        <taxon>Fungi</taxon>
        <taxon>Dikarya</taxon>
        <taxon>Ascomycota</taxon>
        <taxon>Pezizomycotina</taxon>
        <taxon>Sordariomycetes</taxon>
        <taxon>Hypocreomycetidae</taxon>
        <taxon>Glomerellales</taxon>
        <taxon>Glomerellaceae</taxon>
        <taxon>Colletotrichum</taxon>
        <taxon>Colletotrichum gloeosporioides species complex</taxon>
    </lineage>
</organism>
<protein>
    <submittedName>
        <fullName evidence="1">Uncharacterized protein</fullName>
    </submittedName>
</protein>
<proteinExistence type="predicted"/>
<accession>T0LCQ1</accession>
<dbReference type="Proteomes" id="UP000015530">
    <property type="component" value="Unassembled WGS sequence"/>
</dbReference>
<evidence type="ECO:0000313" key="1">
    <source>
        <dbReference type="EMBL" id="EQB46115.1"/>
    </source>
</evidence>
<sequence>MCRFLYCFP</sequence>
<gene>
    <name evidence="1" type="ORF">CGLO_14879</name>
</gene>
<dbReference type="EMBL" id="AMYD01003527">
    <property type="protein sequence ID" value="EQB46115.1"/>
    <property type="molecule type" value="Genomic_DNA"/>
</dbReference>
<dbReference type="HOGENOM" id="CLU_3438929_0_0_1"/>
<reference evidence="2" key="1">
    <citation type="journal article" date="2013" name="Mol. Plant Microbe Interact.">
        <title>Global aspects of pacC regulation of pathogenicity genes in Colletotrichum gloeosporioides as revealed by transcriptome analysis.</title>
        <authorList>
            <person name="Alkan N."/>
            <person name="Meng X."/>
            <person name="Friedlander G."/>
            <person name="Reuveni E."/>
            <person name="Sukno S."/>
            <person name="Sherman A."/>
            <person name="Thon M."/>
            <person name="Fluhr R."/>
            <person name="Prusky D."/>
        </authorList>
    </citation>
    <scope>NUCLEOTIDE SEQUENCE [LARGE SCALE GENOMIC DNA]</scope>
    <source>
        <strain evidence="2">Cg-14</strain>
    </source>
</reference>
<name>T0LCQ1_COLGC</name>
<comment type="caution">
    <text evidence="1">The sequence shown here is derived from an EMBL/GenBank/DDBJ whole genome shotgun (WGS) entry which is preliminary data.</text>
</comment>
<evidence type="ECO:0000313" key="2">
    <source>
        <dbReference type="Proteomes" id="UP000015530"/>
    </source>
</evidence>